<dbReference type="PANTHER" id="PTHR35802">
    <property type="entry name" value="PROTEASE SYNTHASE AND SPORULATION PROTEIN PAI 2"/>
    <property type="match status" value="1"/>
</dbReference>
<organism evidence="1 2">
    <name type="scientific">Alkalicoccobacillus porphyridii</name>
    <dbReference type="NCBI Taxonomy" id="2597270"/>
    <lineage>
        <taxon>Bacteria</taxon>
        <taxon>Bacillati</taxon>
        <taxon>Bacillota</taxon>
        <taxon>Bacilli</taxon>
        <taxon>Bacillales</taxon>
        <taxon>Bacillaceae</taxon>
        <taxon>Alkalicoccobacillus</taxon>
    </lineage>
</organism>
<proteinExistence type="predicted"/>
<dbReference type="EMBL" id="VLXZ01000002">
    <property type="protein sequence ID" value="TSB47684.1"/>
    <property type="molecule type" value="Genomic_DNA"/>
</dbReference>
<dbReference type="InterPro" id="IPR012349">
    <property type="entry name" value="Split_barrel_FMN-bd"/>
</dbReference>
<dbReference type="RefSeq" id="WP_143847154.1">
    <property type="nucleotide sequence ID" value="NZ_VLXZ01000002.1"/>
</dbReference>
<keyword evidence="2" id="KW-1185">Reference proteome</keyword>
<evidence type="ECO:0000313" key="2">
    <source>
        <dbReference type="Proteomes" id="UP000318521"/>
    </source>
</evidence>
<dbReference type="PIRSF" id="PIRSF010372">
    <property type="entry name" value="PaiB"/>
    <property type="match status" value="1"/>
</dbReference>
<evidence type="ECO:0000313" key="1">
    <source>
        <dbReference type="EMBL" id="TSB47684.1"/>
    </source>
</evidence>
<accession>A0A554A1W4</accession>
<dbReference type="AlphaFoldDB" id="A0A554A1W4"/>
<reference evidence="1 2" key="1">
    <citation type="submission" date="2019-07" db="EMBL/GenBank/DDBJ databases">
        <authorList>
            <person name="Park Y.J."/>
            <person name="Jeong S.E."/>
            <person name="Jung H.S."/>
        </authorList>
    </citation>
    <scope>NUCLEOTIDE SEQUENCE [LARGE SCALE GENOMIC DNA]</scope>
    <source>
        <strain evidence="2">P16(2019)</strain>
    </source>
</reference>
<dbReference type="InterPro" id="IPR007396">
    <property type="entry name" value="TR_PAI2-type"/>
</dbReference>
<dbReference type="Pfam" id="PF04299">
    <property type="entry name" value="FMN_bind_2"/>
    <property type="match status" value="1"/>
</dbReference>
<sequence>MYIPKPFQLTDEQILYQVIQEHGFAILISDDQTAPTATHLPLMISEDRTYLHGHFARANPQWKGLENKKVLAIFQGPHCYISPSWYETNRAVPTWNYVAVHVYGELEFLEEQELHESLNELVAQYEKSDSCYQLDQVDEEFVAGLAKGVVGFRIKINTIEGTAKLSQNHSMERVKRVINELEKSTSENEQQVAQWMRTYNRLD</sequence>
<dbReference type="OrthoDB" id="9794948at2"/>
<dbReference type="SUPFAM" id="SSF50475">
    <property type="entry name" value="FMN-binding split barrel"/>
    <property type="match status" value="1"/>
</dbReference>
<protein>
    <submittedName>
        <fullName evidence="1">FMN-binding negative transcriptional regulator</fullName>
    </submittedName>
</protein>
<dbReference type="PANTHER" id="PTHR35802:SF1">
    <property type="entry name" value="PROTEASE SYNTHASE AND SPORULATION PROTEIN PAI 2"/>
    <property type="match status" value="1"/>
</dbReference>
<dbReference type="Proteomes" id="UP000318521">
    <property type="component" value="Unassembled WGS sequence"/>
</dbReference>
<gene>
    <name evidence="1" type="ORF">FN960_03975</name>
</gene>
<name>A0A554A1W4_9BACI</name>
<comment type="caution">
    <text evidence="1">The sequence shown here is derived from an EMBL/GenBank/DDBJ whole genome shotgun (WGS) entry which is preliminary data.</text>
</comment>
<dbReference type="Gene3D" id="2.30.110.10">
    <property type="entry name" value="Electron Transport, Fmn-binding Protein, Chain A"/>
    <property type="match status" value="1"/>
</dbReference>